<dbReference type="NCBIfam" id="TIGR00815">
    <property type="entry name" value="sulP"/>
    <property type="match status" value="1"/>
</dbReference>
<accession>A0A345UL19</accession>
<feature type="transmembrane region" description="Helical" evidence="5">
    <location>
        <begin position="253"/>
        <end position="273"/>
    </location>
</feature>
<name>A0A345UL19_9BACT</name>
<dbReference type="EMBL" id="CP027806">
    <property type="protein sequence ID" value="AXJ01171.1"/>
    <property type="molecule type" value="Genomic_DNA"/>
</dbReference>
<comment type="subcellular location">
    <subcellularLocation>
        <location evidence="1">Membrane</location>
        <topology evidence="1">Multi-pass membrane protein</topology>
    </subcellularLocation>
</comment>
<dbReference type="SUPFAM" id="SSF52091">
    <property type="entry name" value="SpoIIaa-like"/>
    <property type="match status" value="1"/>
</dbReference>
<evidence type="ECO:0000256" key="4">
    <source>
        <dbReference type="ARBA" id="ARBA00023136"/>
    </source>
</evidence>
<dbReference type="OrthoDB" id="9771198at2"/>
<feature type="transmembrane region" description="Helical" evidence="5">
    <location>
        <begin position="56"/>
        <end position="72"/>
    </location>
</feature>
<dbReference type="InterPro" id="IPR011547">
    <property type="entry name" value="SLC26A/SulP_dom"/>
</dbReference>
<evidence type="ECO:0000313" key="8">
    <source>
        <dbReference type="Proteomes" id="UP000254808"/>
    </source>
</evidence>
<feature type="transmembrane region" description="Helical" evidence="5">
    <location>
        <begin position="79"/>
        <end position="98"/>
    </location>
</feature>
<keyword evidence="3 5" id="KW-1133">Transmembrane helix</keyword>
<protein>
    <submittedName>
        <fullName evidence="7">Sulfate permease, SulP family</fullName>
    </submittedName>
</protein>
<dbReference type="InterPro" id="IPR002645">
    <property type="entry name" value="STAS_dom"/>
</dbReference>
<feature type="transmembrane region" description="Helical" evidence="5">
    <location>
        <begin position="357"/>
        <end position="376"/>
    </location>
</feature>
<sequence>MIPAQSILQRFLPVTDWLPKYDRSQLKGDLSAGLTVGVMLIPQGMAYALIAGLPPQYGLYASVVPLLIYAMLGSSRHLGVGPVALVALLVAAAVSPVAQSPEEFLALSIILALMVGLLQLVFGLLRLGFVVNLLSHPVLSGFISAAAIIIGLSQVHHLLGISSVSGSLHDILWGLGTQLGGIKPITLAVGIAGIALMILGKKYVKALPAPVMVLLAGIFVVWITGLHQTGLSVVGTIPAGLPPFAVPALSAEAVSTLFPMALAIALVAYMEAIAVAKAIQQRDKSYKINPDQELIALGASNVAGSFFLSFPVTGSFSRTAVNFDTGGKTPLASVISALVVLVTLLFLTPVFFYLPHAVLAAVIIVSVYGLIEFGQFRTLWKLGHYDRYLFLAAFLGTLFIGIKEGILLGVMLSVAMLLYRSARPNHVVLGRLPGTQIYRDIRNYETEQNPTALIFRFDAPLHFANAEFYSDKVSELIQHKPETRFIILDFNGINDIDSTGLEALHDLLKDIRRDNRVPMITEAKFAVRSMIKKAWPEADVPQFFMRIEDAVEAAGCIDEPEADFEKRGIYTDLRF</sequence>
<feature type="transmembrane region" description="Helical" evidence="5">
    <location>
        <begin position="332"/>
        <end position="352"/>
    </location>
</feature>
<reference evidence="7 8" key="1">
    <citation type="submission" date="2018-03" db="EMBL/GenBank/DDBJ databases">
        <title>Phenotypic and genomic properties of Cyclonatronum proteinivorum gen. nov., sp. nov., a haloalkaliphilic bacteroidete from soda lakes possessing Na+-translocating rhodopsin.</title>
        <authorList>
            <person name="Toshchakov S.V."/>
            <person name="Korzhenkov A."/>
            <person name="Samarov N.I."/>
            <person name="Kublanov I.V."/>
            <person name="Muntyan M.S."/>
            <person name="Sorokin D.Y."/>
        </authorList>
    </citation>
    <scope>NUCLEOTIDE SEQUENCE [LARGE SCALE GENOMIC DNA]</scope>
    <source>
        <strain evidence="7 8">Omega</strain>
    </source>
</reference>
<feature type="transmembrane region" description="Helical" evidence="5">
    <location>
        <begin position="137"/>
        <end position="159"/>
    </location>
</feature>
<feature type="transmembrane region" description="Helical" evidence="5">
    <location>
        <begin position="179"/>
        <end position="199"/>
    </location>
</feature>
<dbReference type="GO" id="GO:0008271">
    <property type="term" value="F:secondary active sulfate transmembrane transporter activity"/>
    <property type="evidence" value="ECO:0007669"/>
    <property type="project" value="InterPro"/>
</dbReference>
<evidence type="ECO:0000256" key="1">
    <source>
        <dbReference type="ARBA" id="ARBA00004141"/>
    </source>
</evidence>
<organism evidence="7 8">
    <name type="scientific">Cyclonatronum proteinivorum</name>
    <dbReference type="NCBI Taxonomy" id="1457365"/>
    <lineage>
        <taxon>Bacteria</taxon>
        <taxon>Pseudomonadati</taxon>
        <taxon>Balneolota</taxon>
        <taxon>Balneolia</taxon>
        <taxon>Balneolales</taxon>
        <taxon>Cyclonatronaceae</taxon>
        <taxon>Cyclonatronum</taxon>
    </lineage>
</organism>
<dbReference type="InterPro" id="IPR036513">
    <property type="entry name" value="STAS_dom_sf"/>
</dbReference>
<evidence type="ECO:0000256" key="3">
    <source>
        <dbReference type="ARBA" id="ARBA00022989"/>
    </source>
</evidence>
<dbReference type="PROSITE" id="PS50801">
    <property type="entry name" value="STAS"/>
    <property type="match status" value="1"/>
</dbReference>
<keyword evidence="4 5" id="KW-0472">Membrane</keyword>
<dbReference type="InterPro" id="IPR018045">
    <property type="entry name" value="S04_transporter_CS"/>
</dbReference>
<dbReference type="PROSITE" id="PS01130">
    <property type="entry name" value="SLC26A"/>
    <property type="match status" value="1"/>
</dbReference>
<feature type="transmembrane region" description="Helical" evidence="5">
    <location>
        <begin position="30"/>
        <end position="50"/>
    </location>
</feature>
<dbReference type="Gene3D" id="3.30.750.24">
    <property type="entry name" value="STAS domain"/>
    <property type="match status" value="1"/>
</dbReference>
<dbReference type="Pfam" id="PF01740">
    <property type="entry name" value="STAS"/>
    <property type="match status" value="1"/>
</dbReference>
<dbReference type="RefSeq" id="WP_114984395.1">
    <property type="nucleotide sequence ID" value="NZ_CP027806.1"/>
</dbReference>
<evidence type="ECO:0000259" key="6">
    <source>
        <dbReference type="PROSITE" id="PS50801"/>
    </source>
</evidence>
<dbReference type="CDD" id="cd07042">
    <property type="entry name" value="STAS_SulP_like_sulfate_transporter"/>
    <property type="match status" value="1"/>
</dbReference>
<feature type="transmembrane region" description="Helical" evidence="5">
    <location>
        <begin position="294"/>
        <end position="312"/>
    </location>
</feature>
<dbReference type="Pfam" id="PF00916">
    <property type="entry name" value="Sulfate_transp"/>
    <property type="match status" value="1"/>
</dbReference>
<feature type="transmembrane region" description="Helical" evidence="5">
    <location>
        <begin position="211"/>
        <end position="233"/>
    </location>
</feature>
<evidence type="ECO:0000313" key="7">
    <source>
        <dbReference type="EMBL" id="AXJ01171.1"/>
    </source>
</evidence>
<dbReference type="AlphaFoldDB" id="A0A345UL19"/>
<feature type="domain" description="STAS" evidence="6">
    <location>
        <begin position="442"/>
        <end position="554"/>
    </location>
</feature>
<dbReference type="PANTHER" id="PTHR11814">
    <property type="entry name" value="SULFATE TRANSPORTER"/>
    <property type="match status" value="1"/>
</dbReference>
<keyword evidence="2 5" id="KW-0812">Transmembrane</keyword>
<gene>
    <name evidence="7" type="ORF">CYPRO_1921</name>
</gene>
<proteinExistence type="predicted"/>
<keyword evidence="8" id="KW-1185">Reference proteome</keyword>
<evidence type="ECO:0000256" key="5">
    <source>
        <dbReference type="SAM" id="Phobius"/>
    </source>
</evidence>
<feature type="transmembrane region" description="Helical" evidence="5">
    <location>
        <begin position="104"/>
        <end position="125"/>
    </location>
</feature>
<dbReference type="Proteomes" id="UP000254808">
    <property type="component" value="Chromosome"/>
</dbReference>
<dbReference type="GO" id="GO:0016020">
    <property type="term" value="C:membrane"/>
    <property type="evidence" value="ECO:0007669"/>
    <property type="project" value="UniProtKB-SubCell"/>
</dbReference>
<dbReference type="InterPro" id="IPR001902">
    <property type="entry name" value="SLC26A/SulP_fam"/>
</dbReference>
<evidence type="ECO:0000256" key="2">
    <source>
        <dbReference type="ARBA" id="ARBA00022692"/>
    </source>
</evidence>
<feature type="transmembrane region" description="Helical" evidence="5">
    <location>
        <begin position="388"/>
        <end position="419"/>
    </location>
</feature>
<dbReference type="KEGG" id="cprv:CYPRO_1921"/>